<protein>
    <submittedName>
        <fullName evidence="1">Uncharacterized protein</fullName>
    </submittedName>
</protein>
<comment type="caution">
    <text evidence="1">The sequence shown here is derived from an EMBL/GenBank/DDBJ whole genome shotgun (WGS) entry which is preliminary data.</text>
</comment>
<dbReference type="EMBL" id="VSSQ01053115">
    <property type="protein sequence ID" value="MPN07156.1"/>
    <property type="molecule type" value="Genomic_DNA"/>
</dbReference>
<proteinExistence type="predicted"/>
<organism evidence="1">
    <name type="scientific">bioreactor metagenome</name>
    <dbReference type="NCBI Taxonomy" id="1076179"/>
    <lineage>
        <taxon>unclassified sequences</taxon>
        <taxon>metagenomes</taxon>
        <taxon>ecological metagenomes</taxon>
    </lineage>
</organism>
<sequence>MQRVAPQVERARGELCVQVRALRVIDIDHGRLQAGRVEQRSLGLPVGLHAAVVVQVVLGEIGEQSHANLAAIQTVLDDADGRCLDGAGREALVGVAAEHALQQHRVRRGHARRLQRRRYAHAQGAHQRTAGASLERHLGQRMGQPPGCGGLAIGAGHGQHVELATGMSKPLVGNQSRRGLQILESGNTVAAQVKGLQAFGLHQHGGSSLLQSLAHVGSAISGCSGPGDKSIACLDLAAIGLQVTLHTAAQPGNGLGCIVQDLNLGAHSTGSSAGAATI</sequence>
<name>A0A645F0F2_9ZZZZ</name>
<evidence type="ECO:0000313" key="1">
    <source>
        <dbReference type="EMBL" id="MPN07156.1"/>
    </source>
</evidence>
<dbReference type="AlphaFoldDB" id="A0A645F0F2"/>
<reference evidence="1" key="1">
    <citation type="submission" date="2019-08" db="EMBL/GenBank/DDBJ databases">
        <authorList>
            <person name="Kucharzyk K."/>
            <person name="Murdoch R.W."/>
            <person name="Higgins S."/>
            <person name="Loffler F."/>
        </authorList>
    </citation>
    <scope>NUCLEOTIDE SEQUENCE</scope>
</reference>
<accession>A0A645F0F2</accession>
<gene>
    <name evidence="1" type="ORF">SDC9_154422</name>
</gene>